<evidence type="ECO:0000313" key="2">
    <source>
        <dbReference type="EMBL" id="CAI9565052.1"/>
    </source>
</evidence>
<proteinExistence type="predicted"/>
<gene>
    <name evidence="2" type="ORF">SPARVUS_LOCUS6017360</name>
</gene>
<evidence type="ECO:0000313" key="3">
    <source>
        <dbReference type="Proteomes" id="UP001162483"/>
    </source>
</evidence>
<evidence type="ECO:0000256" key="1">
    <source>
        <dbReference type="SAM" id="SignalP"/>
    </source>
</evidence>
<reference evidence="2" key="1">
    <citation type="submission" date="2023-05" db="EMBL/GenBank/DDBJ databases">
        <authorList>
            <person name="Stuckert A."/>
        </authorList>
    </citation>
    <scope>NUCLEOTIDE SEQUENCE</scope>
</reference>
<sequence length="93" mass="10150">MDTRRPPPSPTYLQPPSPTLLLALCLSSLILPGKSDDFQLPGSPGDSPLQTNSLAVALGDWLDYTQDRGLSLEKESQPAAPGEMNISFFYYRP</sequence>
<feature type="chain" id="PRO_5046845564" evidence="1">
    <location>
        <begin position="36"/>
        <end position="93"/>
    </location>
</feature>
<dbReference type="EMBL" id="CATNWA010013381">
    <property type="protein sequence ID" value="CAI9565052.1"/>
    <property type="molecule type" value="Genomic_DNA"/>
</dbReference>
<keyword evidence="3" id="KW-1185">Reference proteome</keyword>
<name>A0ABN9D1K8_9NEOB</name>
<organism evidence="2 3">
    <name type="scientific">Staurois parvus</name>
    <dbReference type="NCBI Taxonomy" id="386267"/>
    <lineage>
        <taxon>Eukaryota</taxon>
        <taxon>Metazoa</taxon>
        <taxon>Chordata</taxon>
        <taxon>Craniata</taxon>
        <taxon>Vertebrata</taxon>
        <taxon>Euteleostomi</taxon>
        <taxon>Amphibia</taxon>
        <taxon>Batrachia</taxon>
        <taxon>Anura</taxon>
        <taxon>Neobatrachia</taxon>
        <taxon>Ranoidea</taxon>
        <taxon>Ranidae</taxon>
        <taxon>Staurois</taxon>
    </lineage>
</organism>
<feature type="non-terminal residue" evidence="2">
    <location>
        <position position="93"/>
    </location>
</feature>
<comment type="caution">
    <text evidence="2">The sequence shown here is derived from an EMBL/GenBank/DDBJ whole genome shotgun (WGS) entry which is preliminary data.</text>
</comment>
<feature type="signal peptide" evidence="1">
    <location>
        <begin position="1"/>
        <end position="35"/>
    </location>
</feature>
<accession>A0ABN9D1K8</accession>
<keyword evidence="1" id="KW-0732">Signal</keyword>
<dbReference type="Proteomes" id="UP001162483">
    <property type="component" value="Unassembled WGS sequence"/>
</dbReference>
<protein>
    <submittedName>
        <fullName evidence="2">Uncharacterized protein</fullName>
    </submittedName>
</protein>